<dbReference type="PROSITE" id="PS51353">
    <property type="entry name" value="ARSC"/>
    <property type="match status" value="1"/>
</dbReference>
<sequence length="104" mass="11374">MKIYGIKTCDTCRKARKALPDAQFHDMRESPLDSATIARFLDAFGDALVNKSSTTWRGLSDDDRNRPAADLLAGHPTLMKRPVIDTGSAVFLGWKPDVQAALGV</sequence>
<reference evidence="3" key="1">
    <citation type="submission" date="2023-02" db="EMBL/GenBank/DDBJ databases">
        <title>Description of Roseinatronobacter alkalisoli sp. nov., an alkaliphilic bacerium isolated from soda soil.</title>
        <authorList>
            <person name="Wei W."/>
        </authorList>
    </citation>
    <scope>NUCLEOTIDE SEQUENCE</scope>
    <source>
        <strain evidence="3">HJB301</strain>
    </source>
</reference>
<evidence type="ECO:0000313" key="4">
    <source>
        <dbReference type="Proteomes" id="UP001431784"/>
    </source>
</evidence>
<dbReference type="Proteomes" id="UP001431784">
    <property type="component" value="Unassembled WGS sequence"/>
</dbReference>
<accession>A0ABT5T307</accession>
<dbReference type="InterPro" id="IPR036249">
    <property type="entry name" value="Thioredoxin-like_sf"/>
</dbReference>
<protein>
    <submittedName>
        <fullName evidence="3">Arsenate reductase</fullName>
    </submittedName>
</protein>
<dbReference type="EMBL" id="JAQZSM010000001">
    <property type="protein sequence ID" value="MDD7969507.1"/>
    <property type="molecule type" value="Genomic_DNA"/>
</dbReference>
<keyword evidence="4" id="KW-1185">Reference proteome</keyword>
<dbReference type="Gene3D" id="3.40.30.10">
    <property type="entry name" value="Glutaredoxin"/>
    <property type="match status" value="1"/>
</dbReference>
<gene>
    <name evidence="3" type="ORF">PUT78_00215</name>
</gene>
<comment type="caution">
    <text evidence="3">The sequence shown here is derived from an EMBL/GenBank/DDBJ whole genome shotgun (WGS) entry which is preliminary data.</text>
</comment>
<organism evidence="3 4">
    <name type="scientific">Roseinatronobacter alkalisoli</name>
    <dbReference type="NCBI Taxonomy" id="3028235"/>
    <lineage>
        <taxon>Bacteria</taxon>
        <taxon>Pseudomonadati</taxon>
        <taxon>Pseudomonadota</taxon>
        <taxon>Alphaproteobacteria</taxon>
        <taxon>Rhodobacterales</taxon>
        <taxon>Paracoccaceae</taxon>
        <taxon>Roseinatronobacter</taxon>
    </lineage>
</organism>
<evidence type="ECO:0000256" key="2">
    <source>
        <dbReference type="PROSITE-ProRule" id="PRU01282"/>
    </source>
</evidence>
<dbReference type="PANTHER" id="PTHR30041:SF8">
    <property type="entry name" value="PROTEIN YFFB"/>
    <property type="match status" value="1"/>
</dbReference>
<name>A0ABT5T307_9RHOB</name>
<dbReference type="PANTHER" id="PTHR30041">
    <property type="entry name" value="ARSENATE REDUCTASE"/>
    <property type="match status" value="1"/>
</dbReference>
<evidence type="ECO:0000313" key="3">
    <source>
        <dbReference type="EMBL" id="MDD7969507.1"/>
    </source>
</evidence>
<dbReference type="InterPro" id="IPR006660">
    <property type="entry name" value="Arsenate_reductase-like"/>
</dbReference>
<evidence type="ECO:0000256" key="1">
    <source>
        <dbReference type="ARBA" id="ARBA00007198"/>
    </source>
</evidence>
<proteinExistence type="inferred from homology"/>
<dbReference type="Pfam" id="PF03960">
    <property type="entry name" value="ArsC"/>
    <property type="match status" value="1"/>
</dbReference>
<dbReference type="SUPFAM" id="SSF52833">
    <property type="entry name" value="Thioredoxin-like"/>
    <property type="match status" value="1"/>
</dbReference>
<comment type="similarity">
    <text evidence="1 2">Belongs to the ArsC family.</text>
</comment>